<dbReference type="FunFam" id="1.20.1250.20:FF:000013">
    <property type="entry name" value="MFS general substrate transporter"/>
    <property type="match status" value="1"/>
</dbReference>
<protein>
    <recommendedName>
        <fullName evidence="8">Major facilitator superfamily (MFS) profile domain-containing protein</fullName>
    </recommendedName>
</protein>
<evidence type="ECO:0000256" key="3">
    <source>
        <dbReference type="ARBA" id="ARBA00022692"/>
    </source>
</evidence>
<evidence type="ECO:0000256" key="1">
    <source>
        <dbReference type="ARBA" id="ARBA00004141"/>
    </source>
</evidence>
<feature type="transmembrane region" description="Helical" evidence="7">
    <location>
        <begin position="191"/>
        <end position="211"/>
    </location>
</feature>
<dbReference type="PANTHER" id="PTHR43791:SF92">
    <property type="entry name" value="AGL026WP"/>
    <property type="match status" value="1"/>
</dbReference>
<name>A0A507B677_9PEZI</name>
<feature type="transmembrane region" description="Helical" evidence="7">
    <location>
        <begin position="298"/>
        <end position="318"/>
    </location>
</feature>
<feature type="transmembrane region" description="Helical" evidence="7">
    <location>
        <begin position="338"/>
        <end position="355"/>
    </location>
</feature>
<dbReference type="InterPro" id="IPR036259">
    <property type="entry name" value="MFS_trans_sf"/>
</dbReference>
<comment type="subcellular location">
    <subcellularLocation>
        <location evidence="1">Membrane</location>
        <topology evidence="1">Multi-pass membrane protein</topology>
    </subcellularLocation>
</comment>
<dbReference type="SUPFAM" id="SSF103473">
    <property type="entry name" value="MFS general substrate transporter"/>
    <property type="match status" value="1"/>
</dbReference>
<dbReference type="Pfam" id="PF07690">
    <property type="entry name" value="MFS_1"/>
    <property type="match status" value="1"/>
</dbReference>
<sequence>MGNSTELAKPPMDEGPNGQKTVALGRVDATLLTREMPELLRDKSPEELQAMEKKLVRKIDIRLLPMLILIYIMNYLDRNAIGAARLGGLEKELNMGPNQFQVCVSILFVGYILMQVPSNLFLNKIGRPSIYLPVCMAIWGVLCACSGVAQSYAGLVATRFLLGFVEAAYYPGSLATLSAWYVRKELGVRTGIFYCGSMLSGAFSGLIAAGITSNMDGVRGLLAWRWVFIIEGAITVAIALSALFVLPDFPANDKWLTEEERQLAMWRLEVDAAGEEDWVSSSTQPLLAGFKMIMKDPINWILVVVVYGAASAIAINSFFPTVVATLGKGRTETLLLTAPPYLLACIVCALVSWNADRTGERYWHTVGPLSCSLAGFIIAAAATNTAARYFGAMIMLPGIYTGFNMTMVWTANTMHRPPAKRAAAVAFNNAFSTICSIYGSFLYPNNAAPRFVLAFSVNAAMALMAILASTLLHFVLKRENRKLELAEQEAEAAGRPDAANKGFRYLT</sequence>
<feature type="transmembrane region" description="Helical" evidence="7">
    <location>
        <begin position="453"/>
        <end position="476"/>
    </location>
</feature>
<evidence type="ECO:0000313" key="9">
    <source>
        <dbReference type="EMBL" id="TPX18625.1"/>
    </source>
</evidence>
<dbReference type="Gene3D" id="1.20.1250.20">
    <property type="entry name" value="MFS general substrate transporter like domains"/>
    <property type="match status" value="2"/>
</dbReference>
<feature type="domain" description="Major facilitator superfamily (MFS) profile" evidence="8">
    <location>
        <begin position="63"/>
        <end position="477"/>
    </location>
</feature>
<feature type="transmembrane region" description="Helical" evidence="7">
    <location>
        <begin position="129"/>
        <end position="149"/>
    </location>
</feature>
<dbReference type="RefSeq" id="XP_031000336.1">
    <property type="nucleotide sequence ID" value="XM_031136676.1"/>
</dbReference>
<evidence type="ECO:0000259" key="8">
    <source>
        <dbReference type="PROSITE" id="PS50850"/>
    </source>
</evidence>
<evidence type="ECO:0000256" key="4">
    <source>
        <dbReference type="ARBA" id="ARBA00022989"/>
    </source>
</evidence>
<proteinExistence type="predicted"/>
<keyword evidence="5 7" id="KW-0472">Membrane</keyword>
<feature type="transmembrane region" description="Helical" evidence="7">
    <location>
        <begin position="161"/>
        <end position="182"/>
    </location>
</feature>
<feature type="transmembrane region" description="Helical" evidence="7">
    <location>
        <begin position="99"/>
        <end position="122"/>
    </location>
</feature>
<dbReference type="GO" id="GO:0022857">
    <property type="term" value="F:transmembrane transporter activity"/>
    <property type="evidence" value="ECO:0007669"/>
    <property type="project" value="InterPro"/>
</dbReference>
<organism evidence="9 10">
    <name type="scientific">Thyridium curvatum</name>
    <dbReference type="NCBI Taxonomy" id="1093900"/>
    <lineage>
        <taxon>Eukaryota</taxon>
        <taxon>Fungi</taxon>
        <taxon>Dikarya</taxon>
        <taxon>Ascomycota</taxon>
        <taxon>Pezizomycotina</taxon>
        <taxon>Sordariomycetes</taxon>
        <taxon>Sordariomycetidae</taxon>
        <taxon>Thyridiales</taxon>
        <taxon>Thyridiaceae</taxon>
        <taxon>Thyridium</taxon>
    </lineage>
</organism>
<feature type="transmembrane region" description="Helical" evidence="7">
    <location>
        <begin position="223"/>
        <end position="246"/>
    </location>
</feature>
<feature type="transmembrane region" description="Helical" evidence="7">
    <location>
        <begin position="59"/>
        <end position="76"/>
    </location>
</feature>
<feature type="transmembrane region" description="Helical" evidence="7">
    <location>
        <begin position="389"/>
        <end position="410"/>
    </location>
</feature>
<comment type="caution">
    <text evidence="9">The sequence shown here is derived from an EMBL/GenBank/DDBJ whole genome shotgun (WGS) entry which is preliminary data.</text>
</comment>
<accession>A0A507B677</accession>
<dbReference type="FunFam" id="1.20.1250.20:FF:000057">
    <property type="entry name" value="MFS general substrate transporter"/>
    <property type="match status" value="1"/>
</dbReference>
<dbReference type="InParanoid" id="A0A507B677"/>
<feature type="transmembrane region" description="Helical" evidence="7">
    <location>
        <begin position="362"/>
        <end position="383"/>
    </location>
</feature>
<dbReference type="EMBL" id="SKBQ01000010">
    <property type="protein sequence ID" value="TPX18625.1"/>
    <property type="molecule type" value="Genomic_DNA"/>
</dbReference>
<dbReference type="GO" id="GO:0016020">
    <property type="term" value="C:membrane"/>
    <property type="evidence" value="ECO:0007669"/>
    <property type="project" value="UniProtKB-SubCell"/>
</dbReference>
<keyword evidence="4 7" id="KW-1133">Transmembrane helix</keyword>
<evidence type="ECO:0000256" key="2">
    <source>
        <dbReference type="ARBA" id="ARBA00022448"/>
    </source>
</evidence>
<feature type="transmembrane region" description="Helical" evidence="7">
    <location>
        <begin position="422"/>
        <end position="441"/>
    </location>
</feature>
<evidence type="ECO:0000256" key="7">
    <source>
        <dbReference type="SAM" id="Phobius"/>
    </source>
</evidence>
<gene>
    <name evidence="9" type="ORF">E0L32_002482</name>
</gene>
<feature type="region of interest" description="Disordered" evidence="6">
    <location>
        <begin position="1"/>
        <end position="20"/>
    </location>
</feature>
<dbReference type="GeneID" id="41969929"/>
<dbReference type="Proteomes" id="UP000319257">
    <property type="component" value="Unassembled WGS sequence"/>
</dbReference>
<dbReference type="InterPro" id="IPR020846">
    <property type="entry name" value="MFS_dom"/>
</dbReference>
<keyword evidence="2" id="KW-0813">Transport</keyword>
<dbReference type="InterPro" id="IPR011701">
    <property type="entry name" value="MFS"/>
</dbReference>
<reference evidence="9 10" key="1">
    <citation type="submission" date="2019-06" db="EMBL/GenBank/DDBJ databases">
        <title>Draft genome sequence of the filamentous fungus Phialemoniopsis curvata isolated from diesel fuel.</title>
        <authorList>
            <person name="Varaljay V.A."/>
            <person name="Lyon W.J."/>
            <person name="Crouch A.L."/>
            <person name="Drake C.E."/>
            <person name="Hollomon J.M."/>
            <person name="Nadeau L.J."/>
            <person name="Nunn H.S."/>
            <person name="Stevenson B.S."/>
            <person name="Bojanowski C.L."/>
            <person name="Crookes-Goodson W.J."/>
        </authorList>
    </citation>
    <scope>NUCLEOTIDE SEQUENCE [LARGE SCALE GENOMIC DNA]</scope>
    <source>
        <strain evidence="9 10">D216</strain>
    </source>
</reference>
<dbReference type="AlphaFoldDB" id="A0A507B677"/>
<evidence type="ECO:0000256" key="6">
    <source>
        <dbReference type="SAM" id="MobiDB-lite"/>
    </source>
</evidence>
<dbReference type="OrthoDB" id="2250022at2759"/>
<dbReference type="PROSITE" id="PS50850">
    <property type="entry name" value="MFS"/>
    <property type="match status" value="1"/>
</dbReference>
<keyword evidence="10" id="KW-1185">Reference proteome</keyword>
<evidence type="ECO:0000256" key="5">
    <source>
        <dbReference type="ARBA" id="ARBA00023136"/>
    </source>
</evidence>
<evidence type="ECO:0000313" key="10">
    <source>
        <dbReference type="Proteomes" id="UP000319257"/>
    </source>
</evidence>
<keyword evidence="3 7" id="KW-0812">Transmembrane</keyword>
<dbReference type="PANTHER" id="PTHR43791">
    <property type="entry name" value="PERMEASE-RELATED"/>
    <property type="match status" value="1"/>
</dbReference>